<dbReference type="Proteomes" id="UP000663841">
    <property type="component" value="Unassembled WGS sequence"/>
</dbReference>
<evidence type="ECO:0000313" key="1">
    <source>
        <dbReference type="EMBL" id="CAE6421266.1"/>
    </source>
</evidence>
<dbReference type="PANTHER" id="PTHR33266">
    <property type="entry name" value="CHROMOSOME 15, WHOLE GENOME SHOTGUN SEQUENCE"/>
    <property type="match status" value="1"/>
</dbReference>
<organism evidence="1 2">
    <name type="scientific">Rhizoctonia solani</name>
    <dbReference type="NCBI Taxonomy" id="456999"/>
    <lineage>
        <taxon>Eukaryota</taxon>
        <taxon>Fungi</taxon>
        <taxon>Dikarya</taxon>
        <taxon>Basidiomycota</taxon>
        <taxon>Agaricomycotina</taxon>
        <taxon>Agaricomycetes</taxon>
        <taxon>Cantharellales</taxon>
        <taxon>Ceratobasidiaceae</taxon>
        <taxon>Rhizoctonia</taxon>
    </lineage>
</organism>
<evidence type="ECO:0000313" key="2">
    <source>
        <dbReference type="Proteomes" id="UP000663841"/>
    </source>
</evidence>
<sequence length="397" mass="44007">MPFDLYEHEVLKNHSLTLENVCKTEVMVGVGRVSWYTELKIRPRNNIFNFASDKLTAIGGPYDKNDSLLAALCVRVGIAFDKTNHASHSLVSRLVESHSRVVCAIPEHQHFMHTGSPSESILAEAASQYLNSAGVPDIATEGPSVLSLELEKGSIARGERGELAGRLLLTCAHDLALKNTVALASSYVRYHHPLRVLDFLRAMFHEDHHELILKAMPVIDRSIVGQSDAVFLCDAFSDSFVSFSHFVLAEDSKMLSAPALATALVRGMAIQARDGQTSIDAVIPIHMGSLTNPISSKTTSAINLQFNNRKTALDCHVNRSTTVPDPEMPVVSIVFEFGITETMTNPICITSKHPRISRNQKKHYTVTIVITRLLLMDVIPWCLGRSLLKWKRSTRRF</sequence>
<gene>
    <name evidence="1" type="ORF">RDB_LOCUS45116</name>
</gene>
<name>A0A8H3AH98_9AGAM</name>
<comment type="caution">
    <text evidence="1">The sequence shown here is derived from an EMBL/GenBank/DDBJ whole genome shotgun (WGS) entry which is preliminary data.</text>
</comment>
<dbReference type="AlphaFoldDB" id="A0A8H3AH98"/>
<dbReference type="EMBL" id="CAJMWW010000075">
    <property type="protein sequence ID" value="CAE6421266.1"/>
    <property type="molecule type" value="Genomic_DNA"/>
</dbReference>
<reference evidence="1" key="1">
    <citation type="submission" date="2021-01" db="EMBL/GenBank/DDBJ databases">
        <authorList>
            <person name="Kaushik A."/>
        </authorList>
    </citation>
    <scope>NUCLEOTIDE SEQUENCE</scope>
    <source>
        <strain evidence="1">AG3-T5</strain>
    </source>
</reference>
<dbReference type="PANTHER" id="PTHR33266:SF1">
    <property type="entry name" value="F-BOX DOMAIN-CONTAINING PROTEIN"/>
    <property type="match status" value="1"/>
</dbReference>
<proteinExistence type="predicted"/>
<protein>
    <submittedName>
        <fullName evidence="1">Uncharacterized protein</fullName>
    </submittedName>
</protein>
<accession>A0A8H3AH98</accession>